<feature type="compositionally biased region" description="Low complexity" evidence="1">
    <location>
        <begin position="103"/>
        <end position="122"/>
    </location>
</feature>
<gene>
    <name evidence="3" type="ORF">OSIN01602_LOCUS818</name>
</gene>
<evidence type="ECO:0000256" key="2">
    <source>
        <dbReference type="SAM" id="SignalP"/>
    </source>
</evidence>
<dbReference type="AlphaFoldDB" id="A0A7S1YUT1"/>
<reference evidence="3" key="1">
    <citation type="submission" date="2021-01" db="EMBL/GenBank/DDBJ databases">
        <authorList>
            <person name="Corre E."/>
            <person name="Pelletier E."/>
            <person name="Niang G."/>
            <person name="Scheremetjew M."/>
            <person name="Finn R."/>
            <person name="Kale V."/>
            <person name="Holt S."/>
            <person name="Cochrane G."/>
            <person name="Meng A."/>
            <person name="Brown T."/>
            <person name="Cohen L."/>
        </authorList>
    </citation>
    <scope>NUCLEOTIDE SEQUENCE</scope>
    <source>
        <strain evidence="3">Grunow 1884</strain>
    </source>
</reference>
<name>A0A7S1YUT1_TRICV</name>
<keyword evidence="2" id="KW-0732">Signal</keyword>
<feature type="region of interest" description="Disordered" evidence="1">
    <location>
        <begin position="102"/>
        <end position="136"/>
    </location>
</feature>
<sequence length="191" mass="19213">MMSTAAHSTKPRLLLLSLLFFVVAPSFVVVAAWSSGPVQTSVGGIVERRDIFKAASAAVASSVLASASSVVLAPSQPANALDFDAFANSQLQGGGGGGGVVGVGSLSPSSSSSSSPSSSSSSKSMSDDEALCKFGSPSPKTGDACVRAGLPTTRRMGGVDAYGNVDRGNFVRCTTTYVDTGTAYEKVVTCK</sequence>
<feature type="signal peptide" evidence="2">
    <location>
        <begin position="1"/>
        <end position="31"/>
    </location>
</feature>
<feature type="chain" id="PRO_5030995647" evidence="2">
    <location>
        <begin position="32"/>
        <end position="191"/>
    </location>
</feature>
<accession>A0A7S1YUT1</accession>
<protein>
    <submittedName>
        <fullName evidence="3">Uncharacterized protein</fullName>
    </submittedName>
</protein>
<proteinExistence type="predicted"/>
<evidence type="ECO:0000256" key="1">
    <source>
        <dbReference type="SAM" id="MobiDB-lite"/>
    </source>
</evidence>
<dbReference type="EMBL" id="HBGO01001466">
    <property type="protein sequence ID" value="CAD9320199.1"/>
    <property type="molecule type" value="Transcribed_RNA"/>
</dbReference>
<organism evidence="3">
    <name type="scientific">Trieres chinensis</name>
    <name type="common">Marine centric diatom</name>
    <name type="synonym">Odontella sinensis</name>
    <dbReference type="NCBI Taxonomy" id="1514140"/>
    <lineage>
        <taxon>Eukaryota</taxon>
        <taxon>Sar</taxon>
        <taxon>Stramenopiles</taxon>
        <taxon>Ochrophyta</taxon>
        <taxon>Bacillariophyta</taxon>
        <taxon>Mediophyceae</taxon>
        <taxon>Biddulphiophycidae</taxon>
        <taxon>Eupodiscales</taxon>
        <taxon>Parodontellaceae</taxon>
        <taxon>Trieres</taxon>
    </lineage>
</organism>
<evidence type="ECO:0000313" key="3">
    <source>
        <dbReference type="EMBL" id="CAD9320199.1"/>
    </source>
</evidence>